<dbReference type="AlphaFoldDB" id="A0A5J5BMH4"/>
<keyword evidence="2" id="KW-1185">Reference proteome</keyword>
<dbReference type="Proteomes" id="UP000325577">
    <property type="component" value="Linkage Group LG11"/>
</dbReference>
<gene>
    <name evidence="1" type="ORF">F0562_021939</name>
</gene>
<sequence>MKPRGQASSTCFLSASPPFFIANHHCRSPSPTVTVLLARANGPANTCPDLLKNTITHRHWTDLATEGQGPWVVGE</sequence>
<name>A0A5J5BMH4_9ASTE</name>
<reference evidence="1 2" key="1">
    <citation type="submission" date="2019-09" db="EMBL/GenBank/DDBJ databases">
        <title>A chromosome-level genome assembly of the Chinese tupelo Nyssa sinensis.</title>
        <authorList>
            <person name="Yang X."/>
            <person name="Kang M."/>
            <person name="Yang Y."/>
            <person name="Xiong H."/>
            <person name="Wang M."/>
            <person name="Zhang Z."/>
            <person name="Wang Z."/>
            <person name="Wu H."/>
            <person name="Ma T."/>
            <person name="Liu J."/>
            <person name="Xi Z."/>
        </authorList>
    </citation>
    <scope>NUCLEOTIDE SEQUENCE [LARGE SCALE GENOMIC DNA]</scope>
    <source>
        <strain evidence="1">J267</strain>
        <tissue evidence="1">Leaf</tissue>
    </source>
</reference>
<evidence type="ECO:0000313" key="2">
    <source>
        <dbReference type="Proteomes" id="UP000325577"/>
    </source>
</evidence>
<proteinExistence type="predicted"/>
<organism evidence="1 2">
    <name type="scientific">Nyssa sinensis</name>
    <dbReference type="NCBI Taxonomy" id="561372"/>
    <lineage>
        <taxon>Eukaryota</taxon>
        <taxon>Viridiplantae</taxon>
        <taxon>Streptophyta</taxon>
        <taxon>Embryophyta</taxon>
        <taxon>Tracheophyta</taxon>
        <taxon>Spermatophyta</taxon>
        <taxon>Magnoliopsida</taxon>
        <taxon>eudicotyledons</taxon>
        <taxon>Gunneridae</taxon>
        <taxon>Pentapetalae</taxon>
        <taxon>asterids</taxon>
        <taxon>Cornales</taxon>
        <taxon>Nyssaceae</taxon>
        <taxon>Nyssa</taxon>
    </lineage>
</organism>
<protein>
    <submittedName>
        <fullName evidence="1">Uncharacterized protein</fullName>
    </submittedName>
</protein>
<evidence type="ECO:0000313" key="1">
    <source>
        <dbReference type="EMBL" id="KAA8543884.1"/>
    </source>
</evidence>
<dbReference type="EMBL" id="CM018034">
    <property type="protein sequence ID" value="KAA8543884.1"/>
    <property type="molecule type" value="Genomic_DNA"/>
</dbReference>
<accession>A0A5J5BMH4</accession>